<dbReference type="SUPFAM" id="SSF54980">
    <property type="entry name" value="EF-G C-terminal domain-like"/>
    <property type="match status" value="2"/>
</dbReference>
<organism evidence="8 9">
    <name type="scientific">Frigoriglobus tundricola</name>
    <dbReference type="NCBI Taxonomy" id="2774151"/>
    <lineage>
        <taxon>Bacteria</taxon>
        <taxon>Pseudomonadati</taxon>
        <taxon>Planctomycetota</taxon>
        <taxon>Planctomycetia</taxon>
        <taxon>Gemmatales</taxon>
        <taxon>Gemmataceae</taxon>
        <taxon>Frigoriglobus</taxon>
    </lineage>
</organism>
<dbReference type="InterPro" id="IPR005517">
    <property type="entry name" value="Transl_elong_EFG/EF2_IV"/>
</dbReference>
<dbReference type="NCBIfam" id="TIGR00231">
    <property type="entry name" value="small_GTP"/>
    <property type="match status" value="1"/>
</dbReference>
<dbReference type="KEGG" id="ftj:FTUN_7267"/>
<dbReference type="GO" id="GO:0032790">
    <property type="term" value="P:ribosome disassembly"/>
    <property type="evidence" value="ECO:0007669"/>
    <property type="project" value="TreeGrafter"/>
</dbReference>
<dbReference type="InterPro" id="IPR000795">
    <property type="entry name" value="T_Tr_GTP-bd_dom"/>
</dbReference>
<keyword evidence="2 8" id="KW-0251">Elongation factor</keyword>
<dbReference type="PROSITE" id="PS51722">
    <property type="entry name" value="G_TR_2"/>
    <property type="match status" value="1"/>
</dbReference>
<dbReference type="SMART" id="SM00889">
    <property type="entry name" value="EFG_IV"/>
    <property type="match status" value="1"/>
</dbReference>
<dbReference type="GO" id="GO:0003924">
    <property type="term" value="F:GTPase activity"/>
    <property type="evidence" value="ECO:0007669"/>
    <property type="project" value="InterPro"/>
</dbReference>
<dbReference type="InterPro" id="IPR035649">
    <property type="entry name" value="EFG_V"/>
</dbReference>
<dbReference type="SMART" id="SM00838">
    <property type="entry name" value="EFG_C"/>
    <property type="match status" value="1"/>
</dbReference>
<reference evidence="9" key="1">
    <citation type="submission" date="2020-05" db="EMBL/GenBank/DDBJ databases">
        <title>Frigoriglobus tundricola gen. nov., sp. nov., a psychrotolerant cellulolytic planctomycete of the family Gemmataceae with two divergent copies of 16S rRNA gene.</title>
        <authorList>
            <person name="Kulichevskaya I.S."/>
            <person name="Ivanova A.A."/>
            <person name="Naumoff D.G."/>
            <person name="Beletsky A.V."/>
            <person name="Rijpstra W.I.C."/>
            <person name="Sinninghe Damste J.S."/>
            <person name="Mardanov A.V."/>
            <person name="Ravin N.V."/>
            <person name="Dedysh S.N."/>
        </authorList>
    </citation>
    <scope>NUCLEOTIDE SEQUENCE [LARGE SCALE GENOMIC DNA]</scope>
    <source>
        <strain evidence="9">PL17</strain>
    </source>
</reference>
<name>A0A6M5Z0H3_9BACT</name>
<dbReference type="CDD" id="cd01886">
    <property type="entry name" value="EF-G"/>
    <property type="match status" value="1"/>
</dbReference>
<dbReference type="SUPFAM" id="SSF54211">
    <property type="entry name" value="Ribosomal protein S5 domain 2-like"/>
    <property type="match status" value="1"/>
</dbReference>
<sequence>MAKDKGFDLTRVRNLGVIAHIDAGKTTTTEHLLYYAGAKHKLGGVDEGTTETDYDPEEQARGITIYSACVPFEWAGHTINLIDTPGHVDFTAEVERSLRVLDGAVVVFDGQKGVEAQSETVWRQANRYGVPRMVFVNKMDVVGANFAQTLQSIRSRLTPNPDEQGRPVPIVIPIGSGGPADSRTPFSGVIDLIAMKAKFFDAGDYGKTVRVADIPEENLDEAQEYREKLFDALTAHDPEDLITSAVLEGQEPDPVKVRRLVREQCLAGKIYPVLAGSGREHIGIQPLLDAVTLYLPSPLDRPPVTGTDPKGKKEQKRKPDPKEPFCGLVFKASWHPNGNRFFIRVYSGVMKPNMRAYNPGKDVKENVAKLFHVHADPARGLEEVESGPAGDIVCVVGLKDTVTGDTLCETAHPILLEAITFAEAVVSQSIEPESGADKDKLALALEVLQLEDPTFKLKVSEGQTVMSGMGTLHLEVKRHRLERDFRLKVRAYPPRVSYREMLKVARTVDVVLDKLGDKPAFAGLKVSFTNFKSEKPVAVFTAVNTDANPVPVAFLAAAEKALHDALQTGELGYPMMNAQARIIDVKFDPQLSTEDAFVAAAIRAYREGTSGNVQLLEPIMKVTVTTPNQFVGSILGDLTRRGGQIDAQETSPTGDMAELIARVPLRELFTYANEVRSLSQGRAAMGMEPHSYEPAPDEVLRKLMGE</sequence>
<dbReference type="InterPro" id="IPR004161">
    <property type="entry name" value="EFTu-like_2"/>
</dbReference>
<dbReference type="InterPro" id="IPR000640">
    <property type="entry name" value="EFG_V-like"/>
</dbReference>
<protein>
    <submittedName>
        <fullName evidence="8">Translation elongation factor G</fullName>
    </submittedName>
</protein>
<dbReference type="FunFam" id="3.30.70.240:FF:000001">
    <property type="entry name" value="Elongation factor G"/>
    <property type="match status" value="1"/>
</dbReference>
<dbReference type="InterPro" id="IPR031157">
    <property type="entry name" value="G_TR_CS"/>
</dbReference>
<dbReference type="CDD" id="cd03713">
    <property type="entry name" value="EFG_mtEFG_C"/>
    <property type="match status" value="1"/>
</dbReference>
<feature type="compositionally biased region" description="Basic and acidic residues" evidence="6">
    <location>
        <begin position="309"/>
        <end position="322"/>
    </location>
</feature>
<evidence type="ECO:0000259" key="7">
    <source>
        <dbReference type="PROSITE" id="PS51722"/>
    </source>
</evidence>
<evidence type="ECO:0000256" key="2">
    <source>
        <dbReference type="ARBA" id="ARBA00022768"/>
    </source>
</evidence>
<dbReference type="Gene3D" id="3.30.70.240">
    <property type="match status" value="1"/>
</dbReference>
<keyword evidence="1" id="KW-0547">Nucleotide-binding</keyword>
<comment type="function">
    <text evidence="5">Catalyzes the GTP-dependent ribosomal translocation step during translation elongation. During this step, the ribosome changes from the pre-translocational (PRE) to the post-translocational (POST) state as the newly formed A-site-bound peptidyl-tRNA and P-site-bound deacylated tRNA move to the P and E sites, respectively. Catalyzes the coordinated movement of the two tRNA molecules, the mRNA and conformational changes in the ribosome.</text>
</comment>
<proteinExistence type="predicted"/>
<gene>
    <name evidence="8" type="ORF">FTUN_7267</name>
</gene>
<dbReference type="InterPro" id="IPR035647">
    <property type="entry name" value="EFG_III/V"/>
</dbReference>
<dbReference type="Gene3D" id="3.30.70.870">
    <property type="entry name" value="Elongation Factor G (Translational Gtpase), domain 3"/>
    <property type="match status" value="1"/>
</dbReference>
<dbReference type="InterPro" id="IPR020568">
    <property type="entry name" value="Ribosomal_Su5_D2-typ_SF"/>
</dbReference>
<dbReference type="PANTHER" id="PTHR43261:SF1">
    <property type="entry name" value="RIBOSOME-RELEASING FACTOR 2, MITOCHONDRIAL"/>
    <property type="match status" value="1"/>
</dbReference>
<dbReference type="Pfam" id="PF00679">
    <property type="entry name" value="EFG_C"/>
    <property type="match status" value="1"/>
</dbReference>
<dbReference type="RefSeq" id="WP_171474575.1">
    <property type="nucleotide sequence ID" value="NZ_CP053452.2"/>
</dbReference>
<keyword evidence="4" id="KW-0342">GTP-binding</keyword>
<feature type="domain" description="Tr-type G" evidence="7">
    <location>
        <begin position="10"/>
        <end position="299"/>
    </location>
</feature>
<dbReference type="Proteomes" id="UP000503447">
    <property type="component" value="Chromosome"/>
</dbReference>
<dbReference type="Pfam" id="PF14492">
    <property type="entry name" value="EFG_III"/>
    <property type="match status" value="1"/>
</dbReference>
<keyword evidence="9" id="KW-1185">Reference proteome</keyword>
<feature type="region of interest" description="Disordered" evidence="6">
    <location>
        <begin position="299"/>
        <end position="322"/>
    </location>
</feature>
<dbReference type="GO" id="GO:0005525">
    <property type="term" value="F:GTP binding"/>
    <property type="evidence" value="ECO:0007669"/>
    <property type="project" value="UniProtKB-KW"/>
</dbReference>
<dbReference type="Gene3D" id="3.40.50.300">
    <property type="entry name" value="P-loop containing nucleotide triphosphate hydrolases"/>
    <property type="match status" value="1"/>
</dbReference>
<evidence type="ECO:0000256" key="5">
    <source>
        <dbReference type="ARBA" id="ARBA00024731"/>
    </source>
</evidence>
<evidence type="ECO:0000256" key="4">
    <source>
        <dbReference type="ARBA" id="ARBA00023134"/>
    </source>
</evidence>
<dbReference type="PANTHER" id="PTHR43261">
    <property type="entry name" value="TRANSLATION ELONGATION FACTOR G-RELATED"/>
    <property type="match status" value="1"/>
</dbReference>
<dbReference type="InterPro" id="IPR009000">
    <property type="entry name" value="Transl_B-barrel_sf"/>
</dbReference>
<dbReference type="SUPFAM" id="SSF52540">
    <property type="entry name" value="P-loop containing nucleoside triphosphate hydrolases"/>
    <property type="match status" value="1"/>
</dbReference>
<dbReference type="PRINTS" id="PR00315">
    <property type="entry name" value="ELONGATNFCT"/>
</dbReference>
<evidence type="ECO:0000313" key="9">
    <source>
        <dbReference type="Proteomes" id="UP000503447"/>
    </source>
</evidence>
<dbReference type="FunFam" id="3.40.50.300:FF:000514">
    <property type="entry name" value="Ribosome-releasing factor 2, mitochondrial"/>
    <property type="match status" value="1"/>
</dbReference>
<dbReference type="EMBL" id="CP053452">
    <property type="protein sequence ID" value="QJW99648.1"/>
    <property type="molecule type" value="Genomic_DNA"/>
</dbReference>
<dbReference type="InterPro" id="IPR027417">
    <property type="entry name" value="P-loop_NTPase"/>
</dbReference>
<evidence type="ECO:0000256" key="3">
    <source>
        <dbReference type="ARBA" id="ARBA00022917"/>
    </source>
</evidence>
<dbReference type="InterPro" id="IPR041095">
    <property type="entry name" value="EFG_II"/>
</dbReference>
<evidence type="ECO:0000256" key="6">
    <source>
        <dbReference type="SAM" id="MobiDB-lite"/>
    </source>
</evidence>
<evidence type="ECO:0000313" key="8">
    <source>
        <dbReference type="EMBL" id="QJW99648.1"/>
    </source>
</evidence>
<dbReference type="InterPro" id="IPR005225">
    <property type="entry name" value="Small_GTP-bd"/>
</dbReference>
<dbReference type="Pfam" id="PF03764">
    <property type="entry name" value="EFG_IV"/>
    <property type="match status" value="1"/>
</dbReference>
<evidence type="ECO:0000256" key="1">
    <source>
        <dbReference type="ARBA" id="ARBA00022741"/>
    </source>
</evidence>
<keyword evidence="3" id="KW-0648">Protein biosynthesis</keyword>
<dbReference type="Gene3D" id="3.30.230.10">
    <property type="match status" value="1"/>
</dbReference>
<dbReference type="Pfam" id="PF00009">
    <property type="entry name" value="GTP_EFTU"/>
    <property type="match status" value="1"/>
</dbReference>
<dbReference type="PROSITE" id="PS00301">
    <property type="entry name" value="G_TR_1"/>
    <property type="match status" value="1"/>
</dbReference>
<dbReference type="AlphaFoldDB" id="A0A6M5Z0H3"/>
<dbReference type="GO" id="GO:0003746">
    <property type="term" value="F:translation elongation factor activity"/>
    <property type="evidence" value="ECO:0007669"/>
    <property type="project" value="UniProtKB-KW"/>
</dbReference>
<dbReference type="InterPro" id="IPR014721">
    <property type="entry name" value="Ribsml_uS5_D2-typ_fold_subgr"/>
</dbReference>
<dbReference type="Gene3D" id="2.40.30.10">
    <property type="entry name" value="Translation factors"/>
    <property type="match status" value="1"/>
</dbReference>
<accession>A0A6M5Z0H3</accession>
<dbReference type="SUPFAM" id="SSF50447">
    <property type="entry name" value="Translation proteins"/>
    <property type="match status" value="1"/>
</dbReference>
<dbReference type="Pfam" id="PF03144">
    <property type="entry name" value="GTP_EFTU_D2"/>
    <property type="match status" value="1"/>
</dbReference>